<evidence type="ECO:0000313" key="3">
    <source>
        <dbReference type="Proteomes" id="UP000076722"/>
    </source>
</evidence>
<feature type="compositionally biased region" description="Acidic residues" evidence="1">
    <location>
        <begin position="189"/>
        <end position="214"/>
    </location>
</feature>
<dbReference type="Proteomes" id="UP000076722">
    <property type="component" value="Unassembled WGS sequence"/>
</dbReference>
<name>A0A164Q6A2_9AGAM</name>
<reference evidence="2 3" key="1">
    <citation type="journal article" date="2016" name="Mol. Biol. Evol.">
        <title>Comparative Genomics of Early-Diverging Mushroom-Forming Fungi Provides Insights into the Origins of Lignocellulose Decay Capabilities.</title>
        <authorList>
            <person name="Nagy L.G."/>
            <person name="Riley R."/>
            <person name="Tritt A."/>
            <person name="Adam C."/>
            <person name="Daum C."/>
            <person name="Floudas D."/>
            <person name="Sun H."/>
            <person name="Yadav J.S."/>
            <person name="Pangilinan J."/>
            <person name="Larsson K.H."/>
            <person name="Matsuura K."/>
            <person name="Barry K."/>
            <person name="Labutti K."/>
            <person name="Kuo R."/>
            <person name="Ohm R.A."/>
            <person name="Bhattacharya S.S."/>
            <person name="Shirouzu T."/>
            <person name="Yoshinaga Y."/>
            <person name="Martin F.M."/>
            <person name="Grigoriev I.V."/>
            <person name="Hibbett D.S."/>
        </authorList>
    </citation>
    <scope>NUCLEOTIDE SEQUENCE [LARGE SCALE GENOMIC DNA]</scope>
    <source>
        <strain evidence="2 3">HHB9708</strain>
    </source>
</reference>
<dbReference type="EMBL" id="KV419428">
    <property type="protein sequence ID" value="KZS89367.1"/>
    <property type="molecule type" value="Genomic_DNA"/>
</dbReference>
<dbReference type="Pfam" id="PF08843">
    <property type="entry name" value="AbiEii"/>
    <property type="match status" value="1"/>
</dbReference>
<keyword evidence="3" id="KW-1185">Reference proteome</keyword>
<organism evidence="2 3">
    <name type="scientific">Sistotremastrum niveocremeum HHB9708</name>
    <dbReference type="NCBI Taxonomy" id="1314777"/>
    <lineage>
        <taxon>Eukaryota</taxon>
        <taxon>Fungi</taxon>
        <taxon>Dikarya</taxon>
        <taxon>Basidiomycota</taxon>
        <taxon>Agaricomycotina</taxon>
        <taxon>Agaricomycetes</taxon>
        <taxon>Sistotremastrales</taxon>
        <taxon>Sistotremastraceae</taxon>
        <taxon>Sertulicium</taxon>
        <taxon>Sertulicium niveocremeum</taxon>
    </lineage>
</organism>
<dbReference type="SUPFAM" id="SSF81301">
    <property type="entry name" value="Nucleotidyltransferase"/>
    <property type="match status" value="1"/>
</dbReference>
<feature type="region of interest" description="Disordered" evidence="1">
    <location>
        <begin position="187"/>
        <end position="214"/>
    </location>
</feature>
<dbReference type="STRING" id="1314777.A0A164Q6A2"/>
<protein>
    <submittedName>
        <fullName evidence="2">Uncharacterized protein</fullName>
    </submittedName>
</protein>
<evidence type="ECO:0000256" key="1">
    <source>
        <dbReference type="SAM" id="MobiDB-lite"/>
    </source>
</evidence>
<dbReference type="InterPro" id="IPR014942">
    <property type="entry name" value="AbiEii"/>
</dbReference>
<sequence>MEGMPKEVLDEAASALSKVLSASGIRHAMCGGYLAVTLGVEDRETQDIDCIVEGGFRSVIKALSIQKETFTLLPGLTSDVLVALFKSHTGIEVKIELLQSGVFGPIRLTRSNTMTIKGVPFLSPTEYVRTKVKAWVSRRYGRDMWDVLWMLRNTDGLDVDRINPAGGLDDMAKEYRDIRTLWAAMKDADESDFEPEEEEEEEEDDDEDDEDDDE</sequence>
<evidence type="ECO:0000313" key="2">
    <source>
        <dbReference type="EMBL" id="KZS89367.1"/>
    </source>
</evidence>
<dbReference type="AlphaFoldDB" id="A0A164Q6A2"/>
<gene>
    <name evidence="2" type="ORF">SISNIDRAFT_458868</name>
</gene>
<accession>A0A164Q6A2</accession>
<proteinExistence type="predicted"/>
<dbReference type="InterPro" id="IPR043519">
    <property type="entry name" value="NT_sf"/>
</dbReference>